<sequence>MAKRVRLGRTHLRALLAVGALFSCLALADRNELPHAVTPTVRSGPPAESARVGALFRGGLEGRHFCTASVVHSKGRDLIVTAGHCLGDGKGVTFAPGYHDGKAPYGLWTIDRVYADDHWTHDGDEDHDLAFAVLEPRNGRHVEDVTGANTLDTTAGTERRVTVTGYPDEEDAPRTCTSTANRFRAEQQRIGCPGFTSGTSGSPWVTADGHLIGVLGGYHDGGDTPDVSYSVILDREVAALYAKAAHG</sequence>
<evidence type="ECO:0000313" key="3">
    <source>
        <dbReference type="EMBL" id="ATL25991.1"/>
    </source>
</evidence>
<evidence type="ECO:0000256" key="2">
    <source>
        <dbReference type="SAM" id="SignalP"/>
    </source>
</evidence>
<feature type="signal peptide" evidence="2">
    <location>
        <begin position="1"/>
        <end position="28"/>
    </location>
</feature>
<dbReference type="PANTHER" id="PTHR15462">
    <property type="entry name" value="SERINE PROTEASE"/>
    <property type="match status" value="1"/>
</dbReference>
<protein>
    <submittedName>
        <fullName evidence="3">V8-like Glu-specific endopeptidase</fullName>
    </submittedName>
</protein>
<dbReference type="InterPro" id="IPR009003">
    <property type="entry name" value="Peptidase_S1_PA"/>
</dbReference>
<proteinExistence type="predicted"/>
<dbReference type="InterPro" id="IPR043504">
    <property type="entry name" value="Peptidase_S1_PA_chymotrypsin"/>
</dbReference>
<dbReference type="Gene3D" id="2.40.10.10">
    <property type="entry name" value="Trypsin-like serine proteases"/>
    <property type="match status" value="2"/>
</dbReference>
<dbReference type="GO" id="GO:0004252">
    <property type="term" value="F:serine-type endopeptidase activity"/>
    <property type="evidence" value="ECO:0007669"/>
    <property type="project" value="InterPro"/>
</dbReference>
<dbReference type="PROSITE" id="PS00134">
    <property type="entry name" value="TRYPSIN_HIS"/>
    <property type="match status" value="1"/>
</dbReference>
<evidence type="ECO:0000313" key="4">
    <source>
        <dbReference type="Proteomes" id="UP000221011"/>
    </source>
</evidence>
<dbReference type="Pfam" id="PF13365">
    <property type="entry name" value="Trypsin_2"/>
    <property type="match status" value="1"/>
</dbReference>
<dbReference type="InterPro" id="IPR050966">
    <property type="entry name" value="Glutamyl_endopeptidase"/>
</dbReference>
<dbReference type="KEGG" id="sfk:KY5_0973c"/>
<organism evidence="3 4">
    <name type="scientific">Streptomyces formicae</name>
    <dbReference type="NCBI Taxonomy" id="1616117"/>
    <lineage>
        <taxon>Bacteria</taxon>
        <taxon>Bacillati</taxon>
        <taxon>Actinomycetota</taxon>
        <taxon>Actinomycetes</taxon>
        <taxon>Kitasatosporales</taxon>
        <taxon>Streptomycetaceae</taxon>
        <taxon>Streptomyces</taxon>
    </lineage>
</organism>
<dbReference type="PROSITE" id="PS51257">
    <property type="entry name" value="PROKAR_LIPOPROTEIN"/>
    <property type="match status" value="1"/>
</dbReference>
<feature type="chain" id="PRO_5012493968" evidence="2">
    <location>
        <begin position="29"/>
        <end position="247"/>
    </location>
</feature>
<gene>
    <name evidence="3" type="ORF">KY5_0973c</name>
</gene>
<evidence type="ECO:0000256" key="1">
    <source>
        <dbReference type="ARBA" id="ARBA00022729"/>
    </source>
</evidence>
<dbReference type="GO" id="GO:0006508">
    <property type="term" value="P:proteolysis"/>
    <property type="evidence" value="ECO:0007669"/>
    <property type="project" value="InterPro"/>
</dbReference>
<dbReference type="Proteomes" id="UP000221011">
    <property type="component" value="Chromosome"/>
</dbReference>
<dbReference type="AlphaFoldDB" id="A0A291Q2M4"/>
<keyword evidence="1 2" id="KW-0732">Signal</keyword>
<dbReference type="EMBL" id="CP022685">
    <property type="protein sequence ID" value="ATL25991.1"/>
    <property type="molecule type" value="Genomic_DNA"/>
</dbReference>
<accession>A0A291Q2M4</accession>
<reference evidence="3 4" key="1">
    <citation type="submission" date="2017-08" db="EMBL/GenBank/DDBJ databases">
        <title>Complete Genome Sequence of Streptomyces formicae KY5, the formicamycin producer.</title>
        <authorList>
            <person name="Holmes N.A."/>
            <person name="Devine R."/>
            <person name="Qin Z."/>
            <person name="Seipke R.F."/>
            <person name="Wilkinson B."/>
            <person name="Hutchings M.I."/>
        </authorList>
    </citation>
    <scope>NUCLEOTIDE SEQUENCE [LARGE SCALE GENOMIC DNA]</scope>
    <source>
        <strain evidence="3 4">KY5</strain>
    </source>
</reference>
<dbReference type="SUPFAM" id="SSF50494">
    <property type="entry name" value="Trypsin-like serine proteases"/>
    <property type="match status" value="1"/>
</dbReference>
<name>A0A291Q2M4_9ACTN</name>
<dbReference type="RefSeq" id="WP_098241027.1">
    <property type="nucleotide sequence ID" value="NZ_CP022685.1"/>
</dbReference>
<keyword evidence="4" id="KW-1185">Reference proteome</keyword>
<dbReference type="InterPro" id="IPR018114">
    <property type="entry name" value="TRYPSIN_HIS"/>
</dbReference>